<dbReference type="Gene3D" id="1.20.120.420">
    <property type="entry name" value="translation initiation factor eif-2b, domain 1"/>
    <property type="match status" value="1"/>
</dbReference>
<dbReference type="GO" id="GO:0005737">
    <property type="term" value="C:cytoplasm"/>
    <property type="evidence" value="ECO:0007669"/>
    <property type="project" value="UniProtKB-SubCell"/>
</dbReference>
<feature type="active site" description="Proton donor" evidence="4">
    <location>
        <position position="275"/>
    </location>
</feature>
<dbReference type="GO" id="GO:0046523">
    <property type="term" value="F:S-methyl-5-thioribose-1-phosphate isomerase activity"/>
    <property type="evidence" value="ECO:0007669"/>
    <property type="project" value="UniProtKB-UniRule"/>
</dbReference>
<dbReference type="EC" id="5.3.1.23" evidence="4"/>
<proteinExistence type="inferred from homology"/>
<keyword evidence="4" id="KW-0963">Cytoplasm</keyword>
<dbReference type="GeneID" id="30149491"/>
<dbReference type="UniPathway" id="UPA00904">
    <property type="reaction ID" value="UER00874"/>
</dbReference>
<dbReference type="Gene3D" id="3.40.50.10470">
    <property type="entry name" value="Translation initiation factor eif-2b, domain 2"/>
    <property type="match status" value="1"/>
</dbReference>
<dbReference type="InterPro" id="IPR027363">
    <property type="entry name" value="M1Pi_N"/>
</dbReference>
<evidence type="ECO:0000313" key="5">
    <source>
        <dbReference type="EMBL" id="ODQ81341.1"/>
    </source>
</evidence>
<dbReference type="SUPFAM" id="SSF100950">
    <property type="entry name" value="NagB/RpiA/CoA transferase-like"/>
    <property type="match status" value="1"/>
</dbReference>
<dbReference type="GO" id="GO:0019509">
    <property type="term" value="P:L-methionine salvage from methylthioadenosine"/>
    <property type="evidence" value="ECO:0007669"/>
    <property type="project" value="UniProtKB-UniRule"/>
</dbReference>
<dbReference type="OrthoDB" id="2461at2759"/>
<dbReference type="AlphaFoldDB" id="A0A1E3QUH6"/>
<dbReference type="InterPro" id="IPR037171">
    <property type="entry name" value="NagB/RpiA_transferase-like"/>
</dbReference>
<accession>A0A1E3QUH6</accession>
<dbReference type="PANTHER" id="PTHR43475:SF1">
    <property type="entry name" value="METHYLTHIORIBOSE-1-PHOSPHATE ISOMERASE"/>
    <property type="match status" value="1"/>
</dbReference>
<dbReference type="InterPro" id="IPR000649">
    <property type="entry name" value="IF-2B-related"/>
</dbReference>
<dbReference type="InterPro" id="IPR005251">
    <property type="entry name" value="IF-M1Pi"/>
</dbReference>
<dbReference type="InterPro" id="IPR011559">
    <property type="entry name" value="Initiation_fac_2B_a/b/d"/>
</dbReference>
<comment type="catalytic activity">
    <reaction evidence="4">
        <text>5-(methylsulfanyl)-alpha-D-ribose 1-phosphate = 5-(methylsulfanyl)-D-ribulose 1-phosphate</text>
        <dbReference type="Rhea" id="RHEA:19989"/>
        <dbReference type="ChEBI" id="CHEBI:58533"/>
        <dbReference type="ChEBI" id="CHEBI:58548"/>
        <dbReference type="EC" id="5.3.1.23"/>
    </reaction>
</comment>
<reference evidence="6" key="1">
    <citation type="submission" date="2016-05" db="EMBL/GenBank/DDBJ databases">
        <title>Comparative genomics of biotechnologically important yeasts.</title>
        <authorList>
            <consortium name="DOE Joint Genome Institute"/>
            <person name="Riley R."/>
            <person name="Haridas S."/>
            <person name="Wolfe K.H."/>
            <person name="Lopes M.R."/>
            <person name="Hittinger C.T."/>
            <person name="Goker M."/>
            <person name="Salamov A."/>
            <person name="Wisecaver J."/>
            <person name="Long T.M."/>
            <person name="Aerts A.L."/>
            <person name="Barry K."/>
            <person name="Choi C."/>
            <person name="Clum A."/>
            <person name="Coughlan A.Y."/>
            <person name="Deshpande S."/>
            <person name="Douglass A.P."/>
            <person name="Hanson S.J."/>
            <person name="Klenk H.-P."/>
            <person name="Labutti K."/>
            <person name="Lapidus A."/>
            <person name="Lindquist E."/>
            <person name="Lipzen A."/>
            <person name="Meier-Kolthoff J.P."/>
            <person name="Ohm R.A."/>
            <person name="Otillar R.P."/>
            <person name="Pangilinan J."/>
            <person name="Peng Y."/>
            <person name="Rokas A."/>
            <person name="Rosa C.A."/>
            <person name="Scheuner C."/>
            <person name="Sibirny A.A."/>
            <person name="Slot J.C."/>
            <person name="Stielow J.B."/>
            <person name="Sun H."/>
            <person name="Kurtzman C.P."/>
            <person name="Blackwell M."/>
            <person name="Grigoriev I.V."/>
            <person name="Jeffries T.W."/>
        </authorList>
    </citation>
    <scope>NUCLEOTIDE SEQUENCE [LARGE SCALE GENOMIC DNA]</scope>
    <source>
        <strain evidence="6">NRRL Y-12698</strain>
    </source>
</reference>
<dbReference type="STRING" id="984486.A0A1E3QUH6"/>
<keyword evidence="6" id="KW-1185">Reference proteome</keyword>
<evidence type="ECO:0000256" key="2">
    <source>
        <dbReference type="ARBA" id="ARBA00023167"/>
    </source>
</evidence>
<keyword evidence="1 4" id="KW-0028">Amino-acid biosynthesis</keyword>
<dbReference type="Pfam" id="PF01008">
    <property type="entry name" value="IF-2B"/>
    <property type="match status" value="1"/>
</dbReference>
<evidence type="ECO:0000256" key="1">
    <source>
        <dbReference type="ARBA" id="ARBA00022605"/>
    </source>
</evidence>
<keyword evidence="3 4" id="KW-0413">Isomerase</keyword>
<comment type="similarity">
    <text evidence="4">Belongs to the eIF-2B alpha/beta/delta subunits family. MtnA subfamily.</text>
</comment>
<dbReference type="RefSeq" id="XP_018986669.1">
    <property type="nucleotide sequence ID" value="XM_019131638.1"/>
</dbReference>
<evidence type="ECO:0000313" key="6">
    <source>
        <dbReference type="Proteomes" id="UP000094336"/>
    </source>
</evidence>
<feature type="site" description="Transition state stabilizer" evidence="4">
    <location>
        <position position="184"/>
    </location>
</feature>
<comment type="function">
    <text evidence="4">Catalyzes the interconversion of methylthioribose-1-phosphate (MTR-1-P) into methylthioribulose-1-phosphate (MTRu-1-P).</text>
</comment>
<dbReference type="PANTHER" id="PTHR43475">
    <property type="entry name" value="METHYLTHIORIBOSE-1-PHOSPHATE ISOMERASE"/>
    <property type="match status" value="1"/>
</dbReference>
<dbReference type="FunFam" id="3.40.50.10470:FF:000006">
    <property type="entry name" value="Methylthioribose-1-phosphate isomerase"/>
    <property type="match status" value="1"/>
</dbReference>
<comment type="subcellular location">
    <subcellularLocation>
        <location evidence="4">Cytoplasm</location>
    </subcellularLocation>
    <subcellularLocation>
        <location evidence="4">Nucleus</location>
    </subcellularLocation>
</comment>
<dbReference type="HAMAP" id="MF_01678">
    <property type="entry name" value="Salvage_MtnA"/>
    <property type="match status" value="1"/>
</dbReference>
<dbReference type="GO" id="GO:0005634">
    <property type="term" value="C:nucleus"/>
    <property type="evidence" value="ECO:0007669"/>
    <property type="project" value="UniProtKB-SubCell"/>
</dbReference>
<gene>
    <name evidence="4" type="primary">MRI1</name>
    <name evidence="5" type="ORF">BABINDRAFT_33494</name>
</gene>
<name>A0A1E3QUH6_9ASCO</name>
<dbReference type="NCBIfam" id="TIGR00524">
    <property type="entry name" value="eIF-2B_rel"/>
    <property type="match status" value="1"/>
</dbReference>
<keyword evidence="4" id="KW-0539">Nucleus</keyword>
<organism evidence="5 6">
    <name type="scientific">Babjeviella inositovora NRRL Y-12698</name>
    <dbReference type="NCBI Taxonomy" id="984486"/>
    <lineage>
        <taxon>Eukaryota</taxon>
        <taxon>Fungi</taxon>
        <taxon>Dikarya</taxon>
        <taxon>Ascomycota</taxon>
        <taxon>Saccharomycotina</taxon>
        <taxon>Pichiomycetes</taxon>
        <taxon>Serinales incertae sedis</taxon>
        <taxon>Babjeviella</taxon>
    </lineage>
</organism>
<dbReference type="EMBL" id="KV454428">
    <property type="protein sequence ID" value="ODQ81341.1"/>
    <property type="molecule type" value="Genomic_DNA"/>
</dbReference>
<protein>
    <recommendedName>
        <fullName evidence="4">Methylthioribose-1-phosphate isomerase</fullName>
        <shortName evidence="4">M1Pi</shortName>
        <shortName evidence="4">MTR-1-P isomerase</shortName>
        <ecNumber evidence="4">5.3.1.23</ecNumber>
    </recommendedName>
    <alternativeName>
        <fullName evidence="4">S-methyl-5-thioribose-1-phosphate isomerase</fullName>
    </alternativeName>
    <alternativeName>
        <fullName evidence="4">Translation initiation factor eIF-2B subunit alpha/beta/delta-like protein</fullName>
    </alternativeName>
</protein>
<dbReference type="NCBIfam" id="NF004326">
    <property type="entry name" value="PRK05720.1"/>
    <property type="match status" value="1"/>
</dbReference>
<evidence type="ECO:0000256" key="3">
    <source>
        <dbReference type="ARBA" id="ARBA00023235"/>
    </source>
</evidence>
<dbReference type="InterPro" id="IPR042529">
    <property type="entry name" value="IF_2B-like_C"/>
</dbReference>
<comment type="pathway">
    <text evidence="4">Amino-acid biosynthesis; L-methionine biosynthesis via salvage pathway; L-methionine from S-methyl-5-thio-alpha-D-ribose 1-phosphate: step 1/6.</text>
</comment>
<evidence type="ECO:0000256" key="4">
    <source>
        <dbReference type="HAMAP-Rule" id="MF_03119"/>
    </source>
</evidence>
<dbReference type="FunFam" id="1.20.120.420:FF:000003">
    <property type="entry name" value="Methylthioribose-1-phosphate isomerase"/>
    <property type="match status" value="1"/>
</dbReference>
<sequence>MSSQAGKTLQAIKFDREQVTLQILDQLLLPYNSQYIDVSTISTGYDVIKSMQVRGAPAIAIVGCFSIIVELHTAIVAKQNDFQYTLNDFAVFKTQLVARIHYLISSRPTAVNLSNACNEIIALVESHSNSSSAAALYAAIYSYGVQLYDDDLANNFRIGANGVAYMNQILGGENATPYSIMTVCNTGALATSGHGTALGIIRSAWRSPSSDLKHVFPLETRPYNQGARLTAYELVYENIAATLITDSMASYLIHTLKQQQDAAKPPIRFIIVGADRIVRNGDTANKIGTFQLATIAEHNPDIRFIVAAPKTTIDLKMASGAEIVIEQRPGAELTQVTGGVIDPVTSSVRVLETGAEIGKVGVGAPGISVWNPAFDVTPYQLIDAIVTEDKVVVKGPDGKFDLVGLF</sequence>
<dbReference type="NCBIfam" id="TIGR00512">
    <property type="entry name" value="salvage_mtnA"/>
    <property type="match status" value="1"/>
</dbReference>
<dbReference type="Proteomes" id="UP000094336">
    <property type="component" value="Unassembled WGS sequence"/>
</dbReference>
<keyword evidence="2 4" id="KW-0486">Methionine biosynthesis</keyword>